<evidence type="ECO:0000313" key="4">
    <source>
        <dbReference type="Proteomes" id="UP000033035"/>
    </source>
</evidence>
<accession>A0A0F5JNW1</accession>
<feature type="transmembrane region" description="Helical" evidence="2">
    <location>
        <begin position="30"/>
        <end position="49"/>
    </location>
</feature>
<keyword evidence="2" id="KW-1133">Transmembrane helix</keyword>
<dbReference type="HOGENOM" id="CLU_1169778_0_0_10"/>
<protein>
    <submittedName>
        <fullName evidence="3">Uncharacterized protein</fullName>
    </submittedName>
</protein>
<keyword evidence="2" id="KW-0812">Transmembrane</keyword>
<evidence type="ECO:0000256" key="2">
    <source>
        <dbReference type="SAM" id="Phobius"/>
    </source>
</evidence>
<dbReference type="AlphaFoldDB" id="A0A0F5JNW1"/>
<organism evidence="3 4">
    <name type="scientific">Parabacteroides gordonii MS-1 = DSM 23371</name>
    <dbReference type="NCBI Taxonomy" id="1203610"/>
    <lineage>
        <taxon>Bacteria</taxon>
        <taxon>Pseudomonadati</taxon>
        <taxon>Bacteroidota</taxon>
        <taxon>Bacteroidia</taxon>
        <taxon>Bacteroidales</taxon>
        <taxon>Tannerellaceae</taxon>
        <taxon>Parabacteroides</taxon>
    </lineage>
</organism>
<name>A0A0F5JNW1_9BACT</name>
<proteinExistence type="predicted"/>
<reference evidence="3 4" key="1">
    <citation type="submission" date="2013-04" db="EMBL/GenBank/DDBJ databases">
        <title>The Genome Sequence of Parabacteroides gordonii DSM 23371.</title>
        <authorList>
            <consortium name="The Broad Institute Genomics Platform"/>
            <person name="Earl A."/>
            <person name="Ward D."/>
            <person name="Feldgarden M."/>
            <person name="Gevers D."/>
            <person name="Martens E."/>
            <person name="Sakamoto M."/>
            <person name="Benno Y."/>
            <person name="Suzuki N."/>
            <person name="Matsunaga N."/>
            <person name="Koshihara K."/>
            <person name="Seki M."/>
            <person name="Komiya H."/>
            <person name="Walker B."/>
            <person name="Young S."/>
            <person name="Zeng Q."/>
            <person name="Gargeya S."/>
            <person name="Fitzgerald M."/>
            <person name="Haas B."/>
            <person name="Abouelleil A."/>
            <person name="Allen A.W."/>
            <person name="Alvarado L."/>
            <person name="Arachchi H.M."/>
            <person name="Berlin A.M."/>
            <person name="Chapman S.B."/>
            <person name="Gainer-Dewar J."/>
            <person name="Goldberg J."/>
            <person name="Griggs A."/>
            <person name="Gujja S."/>
            <person name="Hansen M."/>
            <person name="Howarth C."/>
            <person name="Imamovic A."/>
            <person name="Ireland A."/>
            <person name="Larimer J."/>
            <person name="McCowan C."/>
            <person name="Murphy C."/>
            <person name="Pearson M."/>
            <person name="Poon T.W."/>
            <person name="Priest M."/>
            <person name="Roberts A."/>
            <person name="Saif S."/>
            <person name="Shea T."/>
            <person name="Sisk P."/>
            <person name="Sykes S."/>
            <person name="Wortman J."/>
            <person name="Nusbaum C."/>
            <person name="Birren B."/>
        </authorList>
    </citation>
    <scope>NUCLEOTIDE SEQUENCE [LARGE SCALE GENOMIC DNA]</scope>
    <source>
        <strain evidence="3 4">MS-1</strain>
    </source>
</reference>
<dbReference type="PATRIC" id="fig|1203610.3.peg.977"/>
<sequence length="237" mass="26500">MGEEDRNSENIRKESKELVNIRKEQQRIKLWGGALLGANLLLLSGSLWISGRDRETKQPVPAKTDFQYPPPAPPAEEDTSIWVADKISDEASNVDNTDETDYMSPATPVAITPATTRPSAAKTIKKVKQPRRKKTATIIPASIITRPGMTLRSLARLYYGREVFWVYIYDRNIRVLSSLDTSSFDALPSGIELELPRPSDYGIDATEPISLQRACNLAKSPGETMKRNNNQSNNIRK</sequence>
<dbReference type="EMBL" id="AQHW01000005">
    <property type="protein sequence ID" value="KKB59404.1"/>
    <property type="molecule type" value="Genomic_DNA"/>
</dbReference>
<evidence type="ECO:0000256" key="1">
    <source>
        <dbReference type="SAM" id="MobiDB-lite"/>
    </source>
</evidence>
<dbReference type="Proteomes" id="UP000033035">
    <property type="component" value="Unassembled WGS sequence"/>
</dbReference>
<gene>
    <name evidence="3" type="ORF">HMPREF1536_00953</name>
</gene>
<evidence type="ECO:0000313" key="3">
    <source>
        <dbReference type="EMBL" id="KKB59404.1"/>
    </source>
</evidence>
<dbReference type="STRING" id="1203610.HMPREF1536_00953"/>
<comment type="caution">
    <text evidence="3">The sequence shown here is derived from an EMBL/GenBank/DDBJ whole genome shotgun (WGS) entry which is preliminary data.</text>
</comment>
<feature type="region of interest" description="Disordered" evidence="1">
    <location>
        <begin position="55"/>
        <end position="77"/>
    </location>
</feature>
<keyword evidence="2" id="KW-0472">Membrane</keyword>
<keyword evidence="4" id="KW-1185">Reference proteome</keyword>